<accession>A0ACB0KRC0</accession>
<gene>
    <name evidence="1" type="ORF">MILVUS5_LOCUS24802</name>
</gene>
<evidence type="ECO:0000313" key="1">
    <source>
        <dbReference type="EMBL" id="CAJ2658428.1"/>
    </source>
</evidence>
<dbReference type="EMBL" id="CASHSV030000311">
    <property type="protein sequence ID" value="CAJ2658428.1"/>
    <property type="molecule type" value="Genomic_DNA"/>
</dbReference>
<evidence type="ECO:0000313" key="2">
    <source>
        <dbReference type="Proteomes" id="UP001177021"/>
    </source>
</evidence>
<sequence length="124" mass="14560">MLKEMKYHVQEHISGWEDMFSLGGGYLHLKLQGACGSLVLDNSALKCDVSFVYFVTTKDRGQWKVAAQSQELIQTIQHYYNNTYLDGTKAINMSTYYLWKFYLSLQIKEDRNWTLAMFDFVGWF</sequence>
<keyword evidence="2" id="KW-1185">Reference proteome</keyword>
<reference evidence="1" key="1">
    <citation type="submission" date="2023-10" db="EMBL/GenBank/DDBJ databases">
        <authorList>
            <person name="Rodriguez Cubillos JULIANA M."/>
            <person name="De Vega J."/>
        </authorList>
    </citation>
    <scope>NUCLEOTIDE SEQUENCE</scope>
</reference>
<organism evidence="1 2">
    <name type="scientific">Trifolium pratense</name>
    <name type="common">Red clover</name>
    <dbReference type="NCBI Taxonomy" id="57577"/>
    <lineage>
        <taxon>Eukaryota</taxon>
        <taxon>Viridiplantae</taxon>
        <taxon>Streptophyta</taxon>
        <taxon>Embryophyta</taxon>
        <taxon>Tracheophyta</taxon>
        <taxon>Spermatophyta</taxon>
        <taxon>Magnoliopsida</taxon>
        <taxon>eudicotyledons</taxon>
        <taxon>Gunneridae</taxon>
        <taxon>Pentapetalae</taxon>
        <taxon>rosids</taxon>
        <taxon>fabids</taxon>
        <taxon>Fabales</taxon>
        <taxon>Fabaceae</taxon>
        <taxon>Papilionoideae</taxon>
        <taxon>50 kb inversion clade</taxon>
        <taxon>NPAAA clade</taxon>
        <taxon>Hologalegina</taxon>
        <taxon>IRL clade</taxon>
        <taxon>Trifolieae</taxon>
        <taxon>Trifolium</taxon>
    </lineage>
</organism>
<proteinExistence type="predicted"/>
<protein>
    <submittedName>
        <fullName evidence="1">Uncharacterized protein</fullName>
    </submittedName>
</protein>
<comment type="caution">
    <text evidence="1">The sequence shown here is derived from an EMBL/GenBank/DDBJ whole genome shotgun (WGS) entry which is preliminary data.</text>
</comment>
<name>A0ACB0KRC0_TRIPR</name>
<dbReference type="Proteomes" id="UP001177021">
    <property type="component" value="Unassembled WGS sequence"/>
</dbReference>